<organism evidence="1 2">
    <name type="scientific">Vitis vinifera</name>
    <name type="common">Grape</name>
    <dbReference type="NCBI Taxonomy" id="29760"/>
    <lineage>
        <taxon>Eukaryota</taxon>
        <taxon>Viridiplantae</taxon>
        <taxon>Streptophyta</taxon>
        <taxon>Embryophyta</taxon>
        <taxon>Tracheophyta</taxon>
        <taxon>Spermatophyta</taxon>
        <taxon>Magnoliopsida</taxon>
        <taxon>eudicotyledons</taxon>
        <taxon>Gunneridae</taxon>
        <taxon>Pentapetalae</taxon>
        <taxon>rosids</taxon>
        <taxon>Vitales</taxon>
        <taxon>Vitaceae</taxon>
        <taxon>Viteae</taxon>
        <taxon>Vitis</taxon>
    </lineage>
</organism>
<dbReference type="EMBL" id="CP126660">
    <property type="protein sequence ID" value="WKA02067.1"/>
    <property type="molecule type" value="Genomic_DNA"/>
</dbReference>
<accession>A0ABY9D3X1</accession>
<reference evidence="1 2" key="1">
    <citation type="journal article" date="2023" name="Hortic Res">
        <title>The complete reference genome for grapevine (Vitis vinifera L.) genetics and breeding.</title>
        <authorList>
            <person name="Shi X."/>
            <person name="Cao S."/>
            <person name="Wang X."/>
            <person name="Huang S."/>
            <person name="Wang Y."/>
            <person name="Liu Z."/>
            <person name="Liu W."/>
            <person name="Leng X."/>
            <person name="Peng Y."/>
            <person name="Wang N."/>
            <person name="Wang Y."/>
            <person name="Ma Z."/>
            <person name="Xu X."/>
            <person name="Zhang F."/>
            <person name="Xue H."/>
            <person name="Zhong H."/>
            <person name="Wang Y."/>
            <person name="Zhang K."/>
            <person name="Velt A."/>
            <person name="Avia K."/>
            <person name="Holtgrawe D."/>
            <person name="Grimplet J."/>
            <person name="Matus J.T."/>
            <person name="Ware D."/>
            <person name="Wu X."/>
            <person name="Wang H."/>
            <person name="Liu C."/>
            <person name="Fang Y."/>
            <person name="Rustenholz C."/>
            <person name="Cheng Z."/>
            <person name="Xiao H."/>
            <person name="Zhou Y."/>
        </authorList>
    </citation>
    <scope>NUCLEOTIDE SEQUENCE [LARGE SCALE GENOMIC DNA]</scope>
    <source>
        <strain evidence="2">cv. Pinot noir / PN40024</strain>
        <tissue evidence="1">Leaf</tissue>
    </source>
</reference>
<proteinExistence type="predicted"/>
<gene>
    <name evidence="1" type="ORF">VitviT2T_020303</name>
</gene>
<name>A0ABY9D3X1_VITVI</name>
<keyword evidence="2" id="KW-1185">Reference proteome</keyword>
<sequence length="89" mass="9668">MWSPGVVTLGKTSCMKVHETELQNGGLQEHIDLGIKCDSSYWKPKIPDVLHCTGSGGIDTSTVVKAIFSSGDSERRLRSLSCAFSTMHL</sequence>
<evidence type="ECO:0000313" key="1">
    <source>
        <dbReference type="EMBL" id="WKA02067.1"/>
    </source>
</evidence>
<dbReference type="Proteomes" id="UP001227230">
    <property type="component" value="Chromosome 13"/>
</dbReference>
<protein>
    <submittedName>
        <fullName evidence="1">Uncharacterized protein</fullName>
    </submittedName>
</protein>
<evidence type="ECO:0000313" key="2">
    <source>
        <dbReference type="Proteomes" id="UP001227230"/>
    </source>
</evidence>